<feature type="domain" description="Carbohydrate kinase FGGY C-terminal" evidence="3">
    <location>
        <begin position="53"/>
        <end position="243"/>
    </location>
</feature>
<dbReference type="AlphaFoldDB" id="A0A645BTI9"/>
<dbReference type="SUPFAM" id="SSF53067">
    <property type="entry name" value="Actin-like ATPase domain"/>
    <property type="match status" value="1"/>
</dbReference>
<organism evidence="4">
    <name type="scientific">bioreactor metagenome</name>
    <dbReference type="NCBI Taxonomy" id="1076179"/>
    <lineage>
        <taxon>unclassified sequences</taxon>
        <taxon>metagenomes</taxon>
        <taxon>ecological metagenomes</taxon>
    </lineage>
</organism>
<keyword evidence="1 4" id="KW-0808">Transferase</keyword>
<evidence type="ECO:0000313" key="4">
    <source>
        <dbReference type="EMBL" id="MPM68686.1"/>
    </source>
</evidence>
<dbReference type="PANTHER" id="PTHR43095:SF5">
    <property type="entry name" value="XYLULOSE KINASE"/>
    <property type="match status" value="1"/>
</dbReference>
<comment type="caution">
    <text evidence="4">The sequence shown here is derived from an EMBL/GenBank/DDBJ whole genome shotgun (WGS) entry which is preliminary data.</text>
</comment>
<dbReference type="GO" id="GO:0004856">
    <property type="term" value="F:D-xylulokinase activity"/>
    <property type="evidence" value="ECO:0007669"/>
    <property type="project" value="UniProtKB-EC"/>
</dbReference>
<dbReference type="PANTHER" id="PTHR43095">
    <property type="entry name" value="SUGAR KINASE"/>
    <property type="match status" value="1"/>
</dbReference>
<name>A0A645BTI9_9ZZZZ</name>
<dbReference type="InterPro" id="IPR050406">
    <property type="entry name" value="FGGY_Carb_Kinase"/>
</dbReference>
<proteinExistence type="predicted"/>
<dbReference type="EC" id="2.7.1.17" evidence="4"/>
<dbReference type="InterPro" id="IPR018485">
    <property type="entry name" value="FGGY_C"/>
</dbReference>
<reference evidence="4" key="1">
    <citation type="submission" date="2019-08" db="EMBL/GenBank/DDBJ databases">
        <authorList>
            <person name="Kucharzyk K."/>
            <person name="Murdoch R.W."/>
            <person name="Higgins S."/>
            <person name="Loffler F."/>
        </authorList>
    </citation>
    <scope>NUCLEOTIDE SEQUENCE</scope>
</reference>
<accession>A0A645BTI9</accession>
<dbReference type="InterPro" id="IPR018483">
    <property type="entry name" value="Carb_kinase_FGGY_CS"/>
</dbReference>
<evidence type="ECO:0000256" key="2">
    <source>
        <dbReference type="ARBA" id="ARBA00022777"/>
    </source>
</evidence>
<protein>
    <submittedName>
        <fullName evidence="4">Xylulose kinase</fullName>
        <ecNumber evidence="4">2.7.1.17</ecNumber>
    </submittedName>
</protein>
<dbReference type="EMBL" id="VSSQ01022399">
    <property type="protein sequence ID" value="MPM68686.1"/>
    <property type="molecule type" value="Genomic_DNA"/>
</dbReference>
<evidence type="ECO:0000259" key="3">
    <source>
        <dbReference type="Pfam" id="PF02782"/>
    </source>
</evidence>
<dbReference type="Pfam" id="PF02782">
    <property type="entry name" value="FGGY_C"/>
    <property type="match status" value="1"/>
</dbReference>
<sequence>MRSGEIVESLTPKAAGETGLSEGTLCVTGAYDHSAGAIGSGNIYNGDATLTIGASMAMCNTLDQPVFDRSMNLPCQCHAINGLYFLHAYGPTAGIVLKWFKDEFEQLEILEAEEDKMDVYDLLMRQAEKIPAGSDGLVMLPHLMGTGSPEFNSMARGVFAGITLGMHKGHFVRAIIESVSLMIRHNIEVMENNGIDVKVIHVLGGASKSNLWNQILADATGLPVITLQNAENAVMGACLLAAVGTGVFKDIQTACQTFVKANTRFDPNMSNSQLYNIIYKKYTCLYKSLEDYWNLS</sequence>
<keyword evidence="2 4" id="KW-0418">Kinase</keyword>
<dbReference type="PROSITE" id="PS00445">
    <property type="entry name" value="FGGY_KINASES_2"/>
    <property type="match status" value="1"/>
</dbReference>
<gene>
    <name evidence="4" type="primary">xylB_30</name>
    <name evidence="4" type="ORF">SDC9_115620</name>
</gene>
<dbReference type="InterPro" id="IPR043129">
    <property type="entry name" value="ATPase_NBD"/>
</dbReference>
<evidence type="ECO:0000256" key="1">
    <source>
        <dbReference type="ARBA" id="ARBA00022679"/>
    </source>
</evidence>
<dbReference type="Gene3D" id="3.30.420.40">
    <property type="match status" value="1"/>
</dbReference>